<organism evidence="5 6">
    <name type="scientific">Streptomyces indicus</name>
    <dbReference type="NCBI Taxonomy" id="417292"/>
    <lineage>
        <taxon>Bacteria</taxon>
        <taxon>Bacillati</taxon>
        <taxon>Actinomycetota</taxon>
        <taxon>Actinomycetes</taxon>
        <taxon>Kitasatosporales</taxon>
        <taxon>Streptomycetaceae</taxon>
        <taxon>Streptomyces</taxon>
    </lineage>
</organism>
<keyword evidence="1" id="KW-0560">Oxidoreductase</keyword>
<dbReference type="Gene3D" id="1.10.10.1100">
    <property type="entry name" value="BFD-like [2Fe-2S]-binding domain"/>
    <property type="match status" value="1"/>
</dbReference>
<dbReference type="PANTHER" id="PTHR42949">
    <property type="entry name" value="ANAEROBIC GLYCEROL-3-PHOSPHATE DEHYDROGENASE SUBUNIT B"/>
    <property type="match status" value="1"/>
</dbReference>
<dbReference type="STRING" id="417292.SAMN05421806_10518"/>
<evidence type="ECO:0000313" key="5">
    <source>
        <dbReference type="EMBL" id="SDK14953.1"/>
    </source>
</evidence>
<feature type="domain" description="FAD/NAD(P)-binding" evidence="4">
    <location>
        <begin position="16"/>
        <end position="319"/>
    </location>
</feature>
<dbReference type="PRINTS" id="PR00469">
    <property type="entry name" value="PNDRDTASEII"/>
</dbReference>
<dbReference type="EMBL" id="FNFF01000005">
    <property type="protein sequence ID" value="SDK14953.1"/>
    <property type="molecule type" value="Genomic_DNA"/>
</dbReference>
<protein>
    <submittedName>
        <fullName evidence="5">Thioredoxin reductase</fullName>
    </submittedName>
</protein>
<evidence type="ECO:0000313" key="6">
    <source>
        <dbReference type="Proteomes" id="UP000199155"/>
    </source>
</evidence>
<feature type="region of interest" description="Disordered" evidence="2">
    <location>
        <begin position="450"/>
        <end position="471"/>
    </location>
</feature>
<dbReference type="InterPro" id="IPR036188">
    <property type="entry name" value="FAD/NAD-bd_sf"/>
</dbReference>
<sequence length="471" mass="48514">MSRAHRGAEPRDAMSRVVVVGGGPAGMAAARAAAKAGVDVVLIDAGAKLGGQYHRQDSRAGTERFGLPPGVEHLAESVVWALEPVPGGHRVHLRTGPADAPGRTGRSIDTPALVLATGAYDQVLPFPGWELPGVYTAGAAQALAKGQGVRVGERVLLAGTGPFLLPVARSLLAVGAEVAAVLEAGNPARWLARPAGLLAGAGKLGELAGHTAALARHRVPYRTRSAVVAAHGTDRVEAVTTTRLRPDWTEVPGSRRRLDVDAVCIGYGFTPQLELAVAAGCALDGGFVTVDSAQQTSVPGVLAAGELTGIGGAELAAAEGEVAGASAARRLGARPAPPVRALRAVRRGRRFAAALAAAHPVRAGWHGRLREDTLICRCEEVRYGELRDAVREREAYGGRALKLVTRAGLGLCQGRICGRVVAELTGELTGEPGQSAAFARRPIAAPIRLGELAESPSAHREPGAGPPRVAE</sequence>
<dbReference type="PANTHER" id="PTHR42949:SF3">
    <property type="entry name" value="ANAEROBIC GLYCEROL-3-PHOSPHATE DEHYDROGENASE SUBUNIT B"/>
    <property type="match status" value="1"/>
</dbReference>
<name>A0A1G8ZIX1_9ACTN</name>
<reference evidence="5 6" key="1">
    <citation type="submission" date="2016-10" db="EMBL/GenBank/DDBJ databases">
        <authorList>
            <person name="de Groot N.N."/>
        </authorList>
    </citation>
    <scope>NUCLEOTIDE SEQUENCE [LARGE SCALE GENOMIC DNA]</scope>
    <source>
        <strain evidence="5 6">CGMCC 4.5727</strain>
    </source>
</reference>
<dbReference type="InterPro" id="IPR041854">
    <property type="entry name" value="BFD-like_2Fe2S-bd_dom_sf"/>
</dbReference>
<evidence type="ECO:0000256" key="1">
    <source>
        <dbReference type="ARBA" id="ARBA00023002"/>
    </source>
</evidence>
<evidence type="ECO:0000259" key="3">
    <source>
        <dbReference type="Pfam" id="PF04324"/>
    </source>
</evidence>
<dbReference type="AlphaFoldDB" id="A0A1G8ZIX1"/>
<dbReference type="InterPro" id="IPR017224">
    <property type="entry name" value="Opine_Oxase_asu/HCN_bsu"/>
</dbReference>
<evidence type="ECO:0000259" key="4">
    <source>
        <dbReference type="Pfam" id="PF07992"/>
    </source>
</evidence>
<proteinExistence type="predicted"/>
<dbReference type="Proteomes" id="UP000199155">
    <property type="component" value="Unassembled WGS sequence"/>
</dbReference>
<feature type="domain" description="BFD-like [2Fe-2S]-binding" evidence="3">
    <location>
        <begin position="374"/>
        <end position="424"/>
    </location>
</feature>
<gene>
    <name evidence="5" type="ORF">SAMN05421806_10518</name>
</gene>
<dbReference type="PRINTS" id="PR00368">
    <property type="entry name" value="FADPNR"/>
</dbReference>
<dbReference type="CDD" id="cd19946">
    <property type="entry name" value="GlpA-like_Fer2_BFD-like"/>
    <property type="match status" value="1"/>
</dbReference>
<keyword evidence="6" id="KW-1185">Reference proteome</keyword>
<dbReference type="InterPro" id="IPR007419">
    <property type="entry name" value="BFD-like_2Fe2S-bd_dom"/>
</dbReference>
<dbReference type="SUPFAM" id="SSF51905">
    <property type="entry name" value="FAD/NAD(P)-binding domain"/>
    <property type="match status" value="1"/>
</dbReference>
<dbReference type="Gene3D" id="3.50.50.60">
    <property type="entry name" value="FAD/NAD(P)-binding domain"/>
    <property type="match status" value="3"/>
</dbReference>
<dbReference type="PIRSF" id="PIRSF037495">
    <property type="entry name" value="Opine_OX_OoxA/HcnB"/>
    <property type="match status" value="1"/>
</dbReference>
<dbReference type="RefSeq" id="WP_425442710.1">
    <property type="nucleotide sequence ID" value="NZ_FNFF01000005.1"/>
</dbReference>
<dbReference type="Pfam" id="PF04324">
    <property type="entry name" value="Fer2_BFD"/>
    <property type="match status" value="1"/>
</dbReference>
<dbReference type="InterPro" id="IPR023753">
    <property type="entry name" value="FAD/NAD-binding_dom"/>
</dbReference>
<dbReference type="InterPro" id="IPR051691">
    <property type="entry name" value="Metab_Enz_Cyan_OpOx_G3PDH"/>
</dbReference>
<accession>A0A1G8ZIX1</accession>
<dbReference type="GO" id="GO:0016491">
    <property type="term" value="F:oxidoreductase activity"/>
    <property type="evidence" value="ECO:0007669"/>
    <property type="project" value="UniProtKB-KW"/>
</dbReference>
<dbReference type="Pfam" id="PF07992">
    <property type="entry name" value="Pyr_redox_2"/>
    <property type="match status" value="1"/>
</dbReference>
<evidence type="ECO:0000256" key="2">
    <source>
        <dbReference type="SAM" id="MobiDB-lite"/>
    </source>
</evidence>